<keyword evidence="3" id="KW-1003">Cell membrane</keyword>
<evidence type="ECO:0000256" key="8">
    <source>
        <dbReference type="ARBA" id="ARBA00023136"/>
    </source>
</evidence>
<keyword evidence="4" id="KW-0488">Methylation</keyword>
<comment type="similarity">
    <text evidence="9">Belongs to the GSP H family.</text>
</comment>
<dbReference type="Pfam" id="PF07963">
    <property type="entry name" value="N_methyl"/>
    <property type="match status" value="1"/>
</dbReference>
<keyword evidence="7 11" id="KW-1133">Transmembrane helix</keyword>
<evidence type="ECO:0000256" key="5">
    <source>
        <dbReference type="ARBA" id="ARBA00022519"/>
    </source>
</evidence>
<dbReference type="GO" id="GO:0005886">
    <property type="term" value="C:plasma membrane"/>
    <property type="evidence" value="ECO:0007669"/>
    <property type="project" value="UniProtKB-SubCell"/>
</dbReference>
<evidence type="ECO:0000256" key="1">
    <source>
        <dbReference type="ARBA" id="ARBA00004377"/>
    </source>
</evidence>
<dbReference type="GO" id="GO:0015628">
    <property type="term" value="P:protein secretion by the type II secretion system"/>
    <property type="evidence" value="ECO:0007669"/>
    <property type="project" value="InterPro"/>
</dbReference>
<dbReference type="KEGG" id="pdj:D0907_11015"/>
<keyword evidence="6 11" id="KW-0812">Transmembrane</keyword>
<evidence type="ECO:0000256" key="10">
    <source>
        <dbReference type="ARBA" id="ARBA00030775"/>
    </source>
</evidence>
<evidence type="ECO:0000256" key="3">
    <source>
        <dbReference type="ARBA" id="ARBA00022475"/>
    </source>
</evidence>
<dbReference type="Proteomes" id="UP000264605">
    <property type="component" value="Chromosome"/>
</dbReference>
<feature type="transmembrane region" description="Helical" evidence="11">
    <location>
        <begin position="7"/>
        <end position="29"/>
    </location>
</feature>
<dbReference type="Pfam" id="PF12019">
    <property type="entry name" value="GspH"/>
    <property type="match status" value="1"/>
</dbReference>
<sequence>MKSLQKGFTLLELMVTIAIVGIVAAIALWDSSDLLENDRAESYLQELKRSISFARAKATSSDAIVVVCSGATANIESNTEMNCSNDWDQGTVFVFFDSDQNGSYDPANGDTTLRVLQEIPKTSKLSFSGNNALIFDTSGMITSDPGTFTFCPSGANDNNKALQVLKSGTALYLGDTTNTCD</sequence>
<reference evidence="13 14" key="1">
    <citation type="submission" date="2018-08" db="EMBL/GenBank/DDBJ databases">
        <title>Draft genome sequence of Pseudoalteromonas donghaensis HJ51.</title>
        <authorList>
            <person name="Oh J."/>
            <person name="Roh D."/>
        </authorList>
    </citation>
    <scope>NUCLEOTIDE SEQUENCE [LARGE SCALE GENOMIC DNA]</scope>
    <source>
        <strain evidence="13 14">HJ51</strain>
    </source>
</reference>
<evidence type="ECO:0000256" key="6">
    <source>
        <dbReference type="ARBA" id="ARBA00022692"/>
    </source>
</evidence>
<dbReference type="InterPro" id="IPR022346">
    <property type="entry name" value="T2SS_GspH"/>
</dbReference>
<dbReference type="AlphaFoldDB" id="A0AAD0S320"/>
<dbReference type="EMBL" id="CP032090">
    <property type="protein sequence ID" value="AXV66852.1"/>
    <property type="molecule type" value="Genomic_DNA"/>
</dbReference>
<gene>
    <name evidence="13" type="ORF">D0907_11015</name>
</gene>
<organism evidence="13 14">
    <name type="scientific">Pseudoalteromonas lipolytica</name>
    <dbReference type="NCBI Taxonomy" id="570156"/>
    <lineage>
        <taxon>Bacteria</taxon>
        <taxon>Pseudomonadati</taxon>
        <taxon>Pseudomonadota</taxon>
        <taxon>Gammaproteobacteria</taxon>
        <taxon>Alteromonadales</taxon>
        <taxon>Pseudoalteromonadaceae</taxon>
        <taxon>Pseudoalteromonas</taxon>
    </lineage>
</organism>
<dbReference type="InterPro" id="IPR045584">
    <property type="entry name" value="Pilin-like"/>
</dbReference>
<feature type="domain" description="General secretion pathway GspH" evidence="12">
    <location>
        <begin position="45"/>
        <end position="168"/>
    </location>
</feature>
<name>A0AAD0S320_9GAMM</name>
<keyword evidence="8 11" id="KW-0472">Membrane</keyword>
<evidence type="ECO:0000256" key="2">
    <source>
        <dbReference type="ARBA" id="ARBA00021549"/>
    </source>
</evidence>
<evidence type="ECO:0000256" key="7">
    <source>
        <dbReference type="ARBA" id="ARBA00022989"/>
    </source>
</evidence>
<evidence type="ECO:0000313" key="14">
    <source>
        <dbReference type="Proteomes" id="UP000264605"/>
    </source>
</evidence>
<evidence type="ECO:0000256" key="11">
    <source>
        <dbReference type="SAM" id="Phobius"/>
    </source>
</evidence>
<dbReference type="NCBIfam" id="TIGR02532">
    <property type="entry name" value="IV_pilin_GFxxxE"/>
    <property type="match status" value="1"/>
</dbReference>
<dbReference type="GO" id="GO:0015627">
    <property type="term" value="C:type II protein secretion system complex"/>
    <property type="evidence" value="ECO:0007669"/>
    <property type="project" value="InterPro"/>
</dbReference>
<dbReference type="InterPro" id="IPR012902">
    <property type="entry name" value="N_methyl_site"/>
</dbReference>
<protein>
    <recommendedName>
        <fullName evidence="2">Type II secretion system protein H</fullName>
    </recommendedName>
    <alternativeName>
        <fullName evidence="10">General secretion pathway protein H</fullName>
    </alternativeName>
</protein>
<dbReference type="PROSITE" id="PS00409">
    <property type="entry name" value="PROKAR_NTER_METHYL"/>
    <property type="match status" value="1"/>
</dbReference>
<dbReference type="RefSeq" id="WP_118844808.1">
    <property type="nucleotide sequence ID" value="NZ_CP032090.1"/>
</dbReference>
<evidence type="ECO:0000256" key="4">
    <source>
        <dbReference type="ARBA" id="ARBA00022481"/>
    </source>
</evidence>
<evidence type="ECO:0000256" key="9">
    <source>
        <dbReference type="ARBA" id="ARBA00025772"/>
    </source>
</evidence>
<evidence type="ECO:0000259" key="12">
    <source>
        <dbReference type="Pfam" id="PF12019"/>
    </source>
</evidence>
<dbReference type="SUPFAM" id="SSF54523">
    <property type="entry name" value="Pili subunits"/>
    <property type="match status" value="1"/>
</dbReference>
<dbReference type="Gene3D" id="3.55.40.10">
    <property type="entry name" value="minor pseudopilin epsh domain"/>
    <property type="match status" value="1"/>
</dbReference>
<comment type="subcellular location">
    <subcellularLocation>
        <location evidence="1">Cell inner membrane</location>
        <topology evidence="1">Single-pass membrane protein</topology>
    </subcellularLocation>
</comment>
<accession>A0AAD0S320</accession>
<keyword evidence="5" id="KW-0997">Cell inner membrane</keyword>
<evidence type="ECO:0000313" key="13">
    <source>
        <dbReference type="EMBL" id="AXV66852.1"/>
    </source>
</evidence>
<proteinExistence type="inferred from homology"/>
<dbReference type="GeneID" id="99505996"/>